<dbReference type="STRING" id="180088.A0A1J8QLQ9"/>
<evidence type="ECO:0000256" key="1">
    <source>
        <dbReference type="SAM" id="Phobius"/>
    </source>
</evidence>
<sequence length="165" mass="17976">MNVTNSTNVASPSDESALNPYTIIGPVVLGGLINASLFGCLVIQTYVYYASFAKDHQAIKLMCNANCIFDLRVSHTVECGLAQCLSLVITVKVFGMTSLVAFAVDENALITVSLTSRVVYDLTTAMGLATTSIVDRLVLWAIETGLITRYVERRYSSGMLRVIFY</sequence>
<feature type="transmembrane region" description="Helical" evidence="1">
    <location>
        <begin position="23"/>
        <end position="49"/>
    </location>
</feature>
<organism evidence="2 3">
    <name type="scientific">Rhizopogon vesiculosus</name>
    <dbReference type="NCBI Taxonomy" id="180088"/>
    <lineage>
        <taxon>Eukaryota</taxon>
        <taxon>Fungi</taxon>
        <taxon>Dikarya</taxon>
        <taxon>Basidiomycota</taxon>
        <taxon>Agaricomycotina</taxon>
        <taxon>Agaricomycetes</taxon>
        <taxon>Agaricomycetidae</taxon>
        <taxon>Boletales</taxon>
        <taxon>Suillineae</taxon>
        <taxon>Rhizopogonaceae</taxon>
        <taxon>Rhizopogon</taxon>
    </lineage>
</organism>
<keyword evidence="1" id="KW-1133">Transmembrane helix</keyword>
<keyword evidence="3" id="KW-1185">Reference proteome</keyword>
<comment type="caution">
    <text evidence="2">The sequence shown here is derived from an EMBL/GenBank/DDBJ whole genome shotgun (WGS) entry which is preliminary data.</text>
</comment>
<dbReference type="Proteomes" id="UP000183567">
    <property type="component" value="Unassembled WGS sequence"/>
</dbReference>
<proteinExistence type="predicted"/>
<dbReference type="AlphaFoldDB" id="A0A1J8QLQ9"/>
<protein>
    <submittedName>
        <fullName evidence="2">Uncharacterized protein</fullName>
    </submittedName>
</protein>
<dbReference type="OrthoDB" id="2535105at2759"/>
<evidence type="ECO:0000313" key="2">
    <source>
        <dbReference type="EMBL" id="OJA20819.1"/>
    </source>
</evidence>
<name>A0A1J8QLQ9_9AGAM</name>
<evidence type="ECO:0000313" key="3">
    <source>
        <dbReference type="Proteomes" id="UP000183567"/>
    </source>
</evidence>
<dbReference type="EMBL" id="LVVM01000356">
    <property type="protein sequence ID" value="OJA20819.1"/>
    <property type="molecule type" value="Genomic_DNA"/>
</dbReference>
<keyword evidence="1" id="KW-0812">Transmembrane</keyword>
<accession>A0A1J8QLQ9</accession>
<reference evidence="2 3" key="1">
    <citation type="submission" date="2016-03" db="EMBL/GenBank/DDBJ databases">
        <title>Comparative genomics of the ectomycorrhizal sister species Rhizopogon vinicolor and Rhizopogon vesiculosus (Basidiomycota: Boletales) reveals a divergence of the mating type B locus.</title>
        <authorList>
            <person name="Mujic A.B."/>
            <person name="Kuo A."/>
            <person name="Tritt A."/>
            <person name="Lipzen A."/>
            <person name="Chen C."/>
            <person name="Johnson J."/>
            <person name="Sharma A."/>
            <person name="Barry K."/>
            <person name="Grigoriev I.V."/>
            <person name="Spatafora J.W."/>
        </authorList>
    </citation>
    <scope>NUCLEOTIDE SEQUENCE [LARGE SCALE GENOMIC DNA]</scope>
    <source>
        <strain evidence="2 3">AM-OR11-056</strain>
    </source>
</reference>
<keyword evidence="1" id="KW-0472">Membrane</keyword>
<gene>
    <name evidence="2" type="ORF">AZE42_12851</name>
</gene>